<dbReference type="InterPro" id="IPR001650">
    <property type="entry name" value="Helicase_C-like"/>
</dbReference>
<sequence>MRKPRSIASLNPETFPVRRAEQCLAKTRLDEHGICRAGRNLYEHCMIVGAVAEEMIATFPAQLRDSLFLPGSSLLAACHDVGKLSPTFYLRLQLATNAPFTDVENALLRRLGLSQRANEIRDFELRWGGHAGVSAFTLMIMTGDKRLSTIVGQHHGCRVQETMSHTAGTLFGAETWQRERQHLIEKLQSYFGAEWPRDMSQAQQLLLAGLTSVADWIGSGYFFDDPHASWQVLLPAALENAGQIAPRFIPDLTFGDLFHDADGKAYQPNEAQTQLFDAVTGPGVYILEAPMGMGKTEAALFAAYKMLSTGKAKGIYFALPTQLTSDKIHQRFSAFLRTILAEDSPHRQALLLHGKAHLNPAMGEEGKPGGSWFTPPKRGLLAPFAVGTLDQALMAAMNVKHGFVRAFGLAGKVVILDEIHSYDAYTSLIMQNLVNILRDLHCTVIILSATLTQSRRESLLEGGDSEVSKAYPLISAKPRVQTDVNYLPLSPPPTRTVNLCFANDGHAFEEALSHAIRGEQVLWIENTVNEAQTLYKTLASRCTDMGIACGLLHSRFTLSDRTKNETKWVNLFGKDGWRERVNSGRILIGTQVLEQSIDIDADFLITRFAPGDMLMQRLGRLWRHAGTPRPAGAHCEAWILAPDLKTAITDPYQAFGASAWVYAPYLLCRSLEIWQPKKSVLIPTDIRPMLEATYSEREEKGAMSHWKQELLEGKKTRPVRKGIKELEQRARLTLASDAQTLPESRAQTRYSEQDDRAFLLIQAIESDRQAQLTRLQLLNGEWLSVPWMRNRQPEKSWREQAIRLESELVRVRASKFPQKDEGARLWKQGLEHLFYAGNSNQDESPDVMVAIVEPSGDLRGVDGEFSSTPCRYRYRNDIGLQINKKE</sequence>
<protein>
    <submittedName>
        <fullName evidence="11">CRISPR-associated helicase Cas3</fullName>
    </submittedName>
</protein>
<evidence type="ECO:0000313" key="11">
    <source>
        <dbReference type="EMBL" id="MEX9254759.1"/>
    </source>
</evidence>
<dbReference type="Proteomes" id="UP001561463">
    <property type="component" value="Unassembled WGS sequence"/>
</dbReference>
<dbReference type="InterPro" id="IPR050547">
    <property type="entry name" value="DEAD_box_RNA_helicases"/>
</dbReference>
<dbReference type="InterPro" id="IPR006474">
    <property type="entry name" value="Helicase_Cas3_CRISPR-ass_core"/>
</dbReference>
<evidence type="ECO:0000256" key="2">
    <source>
        <dbReference type="ARBA" id="ARBA00009046"/>
    </source>
</evidence>
<feature type="domain" description="HD Cas3-type" evidence="10">
    <location>
        <begin position="34"/>
        <end position="217"/>
    </location>
</feature>
<keyword evidence="8" id="KW-0067">ATP-binding</keyword>
<dbReference type="CDD" id="cd09641">
    <property type="entry name" value="Cas3''_I"/>
    <property type="match status" value="1"/>
</dbReference>
<evidence type="ECO:0000256" key="6">
    <source>
        <dbReference type="ARBA" id="ARBA00022801"/>
    </source>
</evidence>
<keyword evidence="7" id="KW-0347">Helicase</keyword>
<evidence type="ECO:0000256" key="1">
    <source>
        <dbReference type="ARBA" id="ARBA00006847"/>
    </source>
</evidence>
<keyword evidence="6" id="KW-0378">Hydrolase</keyword>
<dbReference type="Pfam" id="PF22590">
    <property type="entry name" value="Cas3-like_C_2"/>
    <property type="match status" value="1"/>
</dbReference>
<name>A0ABV4ABC0_9ENTR</name>
<comment type="similarity">
    <text evidence="1">In the N-terminal section; belongs to the CRISPR-associated nuclease Cas3-HD family.</text>
</comment>
<evidence type="ECO:0000313" key="12">
    <source>
        <dbReference type="Proteomes" id="UP001561463"/>
    </source>
</evidence>
<gene>
    <name evidence="11" type="primary">cas3</name>
    <name evidence="11" type="ORF">AB7Z85_19905</name>
</gene>
<dbReference type="PANTHER" id="PTHR47963">
    <property type="entry name" value="DEAD-BOX ATP-DEPENDENT RNA HELICASE 47, MITOCHONDRIAL"/>
    <property type="match status" value="1"/>
</dbReference>
<evidence type="ECO:0000256" key="9">
    <source>
        <dbReference type="ARBA" id="ARBA00023118"/>
    </source>
</evidence>
<dbReference type="SMART" id="SM00490">
    <property type="entry name" value="HELICc"/>
    <property type="match status" value="1"/>
</dbReference>
<keyword evidence="9" id="KW-0051">Antiviral defense</keyword>
<dbReference type="Gene3D" id="3.40.50.300">
    <property type="entry name" value="P-loop containing nucleotide triphosphate hydrolases"/>
    <property type="match status" value="2"/>
</dbReference>
<evidence type="ECO:0000256" key="5">
    <source>
        <dbReference type="ARBA" id="ARBA00022741"/>
    </source>
</evidence>
<dbReference type="InterPro" id="IPR038257">
    <property type="entry name" value="CRISPR-assoc_Cas3_HD_sf"/>
</dbReference>
<dbReference type="PANTHER" id="PTHR47963:SF9">
    <property type="entry name" value="CRISPR-ASSOCIATED ENDONUCLEASE_HELICASE CAS3"/>
    <property type="match status" value="1"/>
</dbReference>
<dbReference type="InterPro" id="IPR054712">
    <property type="entry name" value="Cas3-like_dom"/>
</dbReference>
<evidence type="ECO:0000259" key="10">
    <source>
        <dbReference type="PROSITE" id="PS51643"/>
    </source>
</evidence>
<dbReference type="CDD" id="cd17930">
    <property type="entry name" value="DEXHc_cas3"/>
    <property type="match status" value="1"/>
</dbReference>
<comment type="similarity">
    <text evidence="2">In the central section; belongs to the CRISPR-associated helicase Cas3 family.</text>
</comment>
<dbReference type="PROSITE" id="PS51643">
    <property type="entry name" value="HD_CAS3"/>
    <property type="match status" value="1"/>
</dbReference>
<dbReference type="NCBIfam" id="TIGR01587">
    <property type="entry name" value="cas3_core"/>
    <property type="match status" value="1"/>
</dbReference>
<comment type="caution">
    <text evidence="11">The sequence shown here is derived from an EMBL/GenBank/DDBJ whole genome shotgun (WGS) entry which is preliminary data.</text>
</comment>
<evidence type="ECO:0000256" key="8">
    <source>
        <dbReference type="ARBA" id="ARBA00022840"/>
    </source>
</evidence>
<keyword evidence="4" id="KW-0479">Metal-binding</keyword>
<dbReference type="InterPro" id="IPR027417">
    <property type="entry name" value="P-loop_NTPase"/>
</dbReference>
<organism evidence="11 12">
    <name type="scientific">Pseudenterobacter timonensis</name>
    <dbReference type="NCBI Taxonomy" id="1755099"/>
    <lineage>
        <taxon>Bacteria</taxon>
        <taxon>Pseudomonadati</taxon>
        <taxon>Pseudomonadota</taxon>
        <taxon>Gammaproteobacteria</taxon>
        <taxon>Enterobacterales</taxon>
        <taxon>Enterobacteriaceae</taxon>
        <taxon>Pseudenterobacter</taxon>
    </lineage>
</organism>
<accession>A0ABV4ABC0</accession>
<dbReference type="SUPFAM" id="SSF52540">
    <property type="entry name" value="P-loop containing nucleoside triphosphate hydrolases"/>
    <property type="match status" value="1"/>
</dbReference>
<proteinExistence type="inferred from homology"/>
<dbReference type="Pfam" id="PF18019">
    <property type="entry name" value="Cas3_HD"/>
    <property type="match status" value="1"/>
</dbReference>
<keyword evidence="12" id="KW-1185">Reference proteome</keyword>
<reference evidence="11 12" key="1">
    <citation type="submission" date="2024-03" db="EMBL/GenBank/DDBJ databases">
        <title>Role of Flies in the Dissemination of Carbapenem-Resistant Enterobacteriaceae (CRE): An Epidemiological and Genomic Study in China.</title>
        <authorList>
            <person name="Chen K."/>
            <person name="Zhang R."/>
            <person name="Chen S."/>
        </authorList>
    </citation>
    <scope>NUCLEOTIDE SEQUENCE [LARGE SCALE GENOMIC DNA]</scope>
    <source>
        <strain evidence="12">fly-313</strain>
    </source>
</reference>
<dbReference type="SMART" id="SM00487">
    <property type="entry name" value="DEXDc"/>
    <property type="match status" value="1"/>
</dbReference>
<evidence type="ECO:0000256" key="4">
    <source>
        <dbReference type="ARBA" id="ARBA00022723"/>
    </source>
</evidence>
<dbReference type="InterPro" id="IPR011545">
    <property type="entry name" value="DEAD/DEAH_box_helicase_dom"/>
</dbReference>
<dbReference type="RefSeq" id="WP_369498937.1">
    <property type="nucleotide sequence ID" value="NZ_JBFZPZ010000024.1"/>
</dbReference>
<evidence type="ECO:0000256" key="7">
    <source>
        <dbReference type="ARBA" id="ARBA00022806"/>
    </source>
</evidence>
<keyword evidence="5" id="KW-0547">Nucleotide-binding</keyword>
<dbReference type="Pfam" id="PF00270">
    <property type="entry name" value="DEAD"/>
    <property type="match status" value="1"/>
</dbReference>
<dbReference type="InterPro" id="IPR014001">
    <property type="entry name" value="Helicase_ATP-bd"/>
</dbReference>
<dbReference type="EMBL" id="JBFZPZ010000024">
    <property type="protein sequence ID" value="MEX9254759.1"/>
    <property type="molecule type" value="Genomic_DNA"/>
</dbReference>
<keyword evidence="3" id="KW-0540">Nuclease</keyword>
<dbReference type="Gene3D" id="1.10.3210.30">
    <property type="match status" value="1"/>
</dbReference>
<dbReference type="InterPro" id="IPR006483">
    <property type="entry name" value="CRISPR-assoc_Cas3_HD"/>
</dbReference>
<evidence type="ECO:0000256" key="3">
    <source>
        <dbReference type="ARBA" id="ARBA00022722"/>
    </source>
</evidence>